<evidence type="ECO:0000313" key="3">
    <source>
        <dbReference type="Proteomes" id="UP000246464"/>
    </source>
</evidence>
<reference evidence="2 3" key="1">
    <citation type="submission" date="2017-12" db="EMBL/GenBank/DDBJ databases">
        <title>Integrating genomic resources of turbot (Scophthalmus maximus) in depth evaluation of genetic and physical mapping variation across individuals.</title>
        <authorList>
            <person name="Martinez P."/>
        </authorList>
    </citation>
    <scope>NUCLEOTIDE SEQUENCE [LARGE SCALE GENOMIC DNA]</scope>
</reference>
<organism evidence="2 3">
    <name type="scientific">Scophthalmus maximus</name>
    <name type="common">Turbot</name>
    <name type="synonym">Psetta maxima</name>
    <dbReference type="NCBI Taxonomy" id="52904"/>
    <lineage>
        <taxon>Eukaryota</taxon>
        <taxon>Metazoa</taxon>
        <taxon>Chordata</taxon>
        <taxon>Craniata</taxon>
        <taxon>Vertebrata</taxon>
        <taxon>Euteleostomi</taxon>
        <taxon>Actinopterygii</taxon>
        <taxon>Neopterygii</taxon>
        <taxon>Teleostei</taxon>
        <taxon>Neoteleostei</taxon>
        <taxon>Acanthomorphata</taxon>
        <taxon>Carangaria</taxon>
        <taxon>Pleuronectiformes</taxon>
        <taxon>Pleuronectoidei</taxon>
        <taxon>Scophthalmidae</taxon>
        <taxon>Scophthalmus</taxon>
    </lineage>
</organism>
<dbReference type="Proteomes" id="UP000246464">
    <property type="component" value="Chromosome 12"/>
</dbReference>
<keyword evidence="3" id="KW-1185">Reference proteome</keyword>
<protein>
    <submittedName>
        <fullName evidence="2">Uncharacterized protein</fullName>
    </submittedName>
</protein>
<proteinExistence type="predicted"/>
<dbReference type="AlphaFoldDB" id="A0A2U9C5Y7"/>
<dbReference type="EMBL" id="CP026254">
    <property type="protein sequence ID" value="AWP11049.1"/>
    <property type="molecule type" value="Genomic_DNA"/>
</dbReference>
<evidence type="ECO:0000313" key="2">
    <source>
        <dbReference type="EMBL" id="AWP11049.1"/>
    </source>
</evidence>
<gene>
    <name evidence="2" type="ORF">SMAX5B_022375</name>
</gene>
<feature type="region of interest" description="Disordered" evidence="1">
    <location>
        <begin position="50"/>
        <end position="102"/>
    </location>
</feature>
<evidence type="ECO:0000256" key="1">
    <source>
        <dbReference type="SAM" id="MobiDB-lite"/>
    </source>
</evidence>
<sequence length="202" mass="22230">MQTTATFSRTRVAHFVNAGRRECARRLAAGCPLPTPPLVAVSSQPPAAPRWLLAGSSSADSPDAVRRDDSSPSASLPPSTQRRRQRRELTAQGRETRGVRRRWSWSRPSCRAGPVGALRSKWERKRRAALLGNNKMSAEESWRNRAGLSVSVKPEKSVRSAELQARERRDAAELNAPHRSAAARGAAAALQIYTTQIYTPQL</sequence>
<name>A0A2U9C5Y7_SCOMX</name>
<accession>A0A2U9C5Y7</accession>